<proteinExistence type="predicted"/>
<dbReference type="Gene3D" id="3.30.750.140">
    <property type="match status" value="1"/>
</dbReference>
<organism evidence="4 5">
    <name type="scientific">Candidatus Dactylopiibacterium carminicum</name>
    <dbReference type="NCBI Taxonomy" id="857335"/>
    <lineage>
        <taxon>Bacteria</taxon>
        <taxon>Pseudomonadati</taxon>
        <taxon>Pseudomonadota</taxon>
        <taxon>Betaproteobacteria</taxon>
        <taxon>Rhodocyclales</taxon>
        <taxon>Rhodocyclaceae</taxon>
        <taxon>Candidatus Dactylopiibacterium</taxon>
    </lineage>
</organism>
<keyword evidence="3" id="KW-0969">Cilium</keyword>
<dbReference type="InterPro" id="IPR052563">
    <property type="entry name" value="FliK"/>
</dbReference>
<feature type="domain" description="Flagellar hook-length control protein-like C-terminal" evidence="2">
    <location>
        <begin position="267"/>
        <end position="346"/>
    </location>
</feature>
<keyword evidence="3" id="KW-0282">Flagellum</keyword>
<feature type="region of interest" description="Disordered" evidence="1">
    <location>
        <begin position="65"/>
        <end position="84"/>
    </location>
</feature>
<gene>
    <name evidence="3" type="ORF">BGI27_05085</name>
    <name evidence="4" type="ORF">CGU29_03855</name>
</gene>
<dbReference type="InterPro" id="IPR021136">
    <property type="entry name" value="Flagellar_hook_control-like_C"/>
</dbReference>
<dbReference type="Pfam" id="PF02120">
    <property type="entry name" value="Flg_hook"/>
    <property type="match status" value="1"/>
</dbReference>
<keyword evidence="3" id="KW-0966">Cell projection</keyword>
<dbReference type="Proteomes" id="UP000623509">
    <property type="component" value="Unassembled WGS sequence"/>
</dbReference>
<dbReference type="CDD" id="cd17470">
    <property type="entry name" value="T3SS_Flik_C"/>
    <property type="match status" value="1"/>
</dbReference>
<evidence type="ECO:0000313" key="5">
    <source>
        <dbReference type="Proteomes" id="UP000216107"/>
    </source>
</evidence>
<name>A0A272EWG2_9RHOO</name>
<dbReference type="PANTHER" id="PTHR37533:SF2">
    <property type="entry name" value="FLAGELLAR HOOK-LENGTH CONTROL PROTEIN"/>
    <property type="match status" value="1"/>
</dbReference>
<dbReference type="AlphaFoldDB" id="A0A272EWG2"/>
<feature type="compositionally biased region" description="Polar residues" evidence="1">
    <location>
        <begin position="386"/>
        <end position="396"/>
    </location>
</feature>
<protein>
    <submittedName>
        <fullName evidence="3">Flagellar hook-length control protein FliK</fullName>
    </submittedName>
</protein>
<evidence type="ECO:0000259" key="2">
    <source>
        <dbReference type="Pfam" id="PF02120"/>
    </source>
</evidence>
<dbReference type="EMBL" id="MDUX01000011">
    <property type="protein sequence ID" value="KAF7599965.1"/>
    <property type="molecule type" value="Genomic_DNA"/>
</dbReference>
<evidence type="ECO:0000313" key="3">
    <source>
        <dbReference type="EMBL" id="KAF7599965.1"/>
    </source>
</evidence>
<accession>A0A272EWG2</accession>
<feature type="compositionally biased region" description="Low complexity" evidence="1">
    <location>
        <begin position="340"/>
        <end position="349"/>
    </location>
</feature>
<dbReference type="Proteomes" id="UP000216107">
    <property type="component" value="Unassembled WGS sequence"/>
</dbReference>
<feature type="compositionally biased region" description="Low complexity" evidence="1">
    <location>
        <begin position="361"/>
        <end position="374"/>
    </location>
</feature>
<reference evidence="4 5" key="2">
    <citation type="submission" date="2017-07" db="EMBL/GenBank/DDBJ databases">
        <title>Candidatus Dactylopiibacterium carminicum, a nitrogen-fixing symbiont of the cochineal insect Dactylopius coccus and Dactylopius opuntiae (Hemiptera: Coccoidea: Dactylopiidae).</title>
        <authorList>
            <person name="Vera A."/>
        </authorList>
    </citation>
    <scope>NUCLEOTIDE SEQUENCE [LARGE SCALE GENOMIC DNA]</scope>
    <source>
        <strain evidence="4 5">NFDCM</strain>
    </source>
</reference>
<dbReference type="InterPro" id="IPR038610">
    <property type="entry name" value="FliK-like_C_sf"/>
</dbReference>
<dbReference type="PANTHER" id="PTHR37533">
    <property type="entry name" value="FLAGELLAR HOOK-LENGTH CONTROL PROTEIN"/>
    <property type="match status" value="1"/>
</dbReference>
<evidence type="ECO:0000313" key="4">
    <source>
        <dbReference type="EMBL" id="PAS94454.1"/>
    </source>
</evidence>
<keyword evidence="6" id="KW-1185">Reference proteome</keyword>
<feature type="region of interest" description="Disordered" evidence="1">
    <location>
        <begin position="340"/>
        <end position="396"/>
    </location>
</feature>
<dbReference type="RefSeq" id="WP_095523827.1">
    <property type="nucleotide sequence ID" value="NZ_MDUX01000011.1"/>
</dbReference>
<reference evidence="3 6" key="1">
    <citation type="submission" date="2016-08" db="EMBL/GenBank/DDBJ databases">
        <title>Candidatus Dactylopiibacterium carminicum genome sequence.</title>
        <authorList>
            <person name="Ramirez-Puebla S.T."/>
            <person name="Ormeno-Orrillo E."/>
            <person name="Vera-Ponce De Leon A."/>
            <person name="Luis L."/>
            <person name="Sanchez-Flores A."/>
            <person name="Monica R."/>
            <person name="Martinez-Romero E."/>
        </authorList>
    </citation>
    <scope>NUCLEOTIDE SEQUENCE [LARGE SCALE GENOMIC DNA]</scope>
    <source>
        <strain evidence="3">END1</strain>
    </source>
</reference>
<comment type="caution">
    <text evidence="4">The sequence shown here is derived from an EMBL/GenBank/DDBJ whole genome shotgun (WGS) entry which is preliminary data.</text>
</comment>
<dbReference type="OrthoDB" id="1792985at2"/>
<sequence>MTTISTGQPSTPASTVQILLQIGQPEAEGTSLAGMDFGAALDAALIGYGEADTGDAERLLQPAQVPGVPHAGSDEDAPQTDGSTPQVLAPVQGLLPEAVMLTVNLVMRQLDAVAQGGDGESAPAGALPATGEVEGGVSQAAAMPQVTPRPAQNLATEDAGTEFLAASTGAAVPDEAESEALRQVKAIELPGVATKAAASPAAAAGSVAALKTGGAEAAAQVDADLAPVMQGNATGTSTVTQSGVAVLKLAGTESSQWREPLMQALGERLQLQSTHTLDQATIRLDPPSLGRIEIGIRHENGALTVQLSATHQEVLRQLQGIGEQLRQDLSVRHQGEVSVQVEESSASRSLFGEASADGRQRQQQGAQREAPGQALAEADDRDESARNGSGEQEQAA</sequence>
<evidence type="ECO:0000313" key="6">
    <source>
        <dbReference type="Proteomes" id="UP000623509"/>
    </source>
</evidence>
<evidence type="ECO:0000256" key="1">
    <source>
        <dbReference type="SAM" id="MobiDB-lite"/>
    </source>
</evidence>
<dbReference type="EMBL" id="NMRN01000007">
    <property type="protein sequence ID" value="PAS94454.1"/>
    <property type="molecule type" value="Genomic_DNA"/>
</dbReference>